<dbReference type="InterPro" id="IPR050361">
    <property type="entry name" value="MPP/UQCRC_Complex"/>
</dbReference>
<dbReference type="InterPro" id="IPR007863">
    <property type="entry name" value="Peptidase_M16_C"/>
</dbReference>
<evidence type="ECO:0000313" key="4">
    <source>
        <dbReference type="EMBL" id="MBD1363401.1"/>
    </source>
</evidence>
<dbReference type="Pfam" id="PF00675">
    <property type="entry name" value="Peptidase_M16"/>
    <property type="match status" value="1"/>
</dbReference>
<sequence length="410" mass="46320">MTDHQIHALPNGIRILFKHSPSPITHCCFVLNAGSRDETPSKEGLAHFIEHLLFKETERRSTNQILNRLELVGADLNAYTTKEYTCIHASLLKQHLERAVDLFEDILFHSTFPEEEMEKERGVILDEISSYLDQPEEAIQDDFEELLFKGHPIGNNILGTPESVAAINGEDIKQFMLANNNTHQMVFAVYGDYDFKKLVKLCEKYFGGVPENTNQKNRIAPSPIKGGHHIIQKPISQTHCVLGSRAYPSAHQNKYGLLLLNNLLGGMGMSNRLNLEIREKYGIAYTIESNYTSLTDTGIFSIYFGTDAEKAEKALKLVHKELKKLRDNTIGTIQLKQAKEKFIGQIALAEESRMSLIISMAKSLLDFNHIDSLEDIFAKINAVTAEQLLEISNEIFDNDGMITLLFEPKQ</sequence>
<dbReference type="InterPro" id="IPR011249">
    <property type="entry name" value="Metalloenz_LuxS/M16"/>
</dbReference>
<evidence type="ECO:0000313" key="5">
    <source>
        <dbReference type="Proteomes" id="UP000606600"/>
    </source>
</evidence>
<proteinExistence type="inferred from homology"/>
<comment type="caution">
    <text evidence="4">The sequence shown here is derived from an EMBL/GenBank/DDBJ whole genome shotgun (WGS) entry which is preliminary data.</text>
</comment>
<dbReference type="SUPFAM" id="SSF63411">
    <property type="entry name" value="LuxS/MPP-like metallohydrolase"/>
    <property type="match status" value="2"/>
</dbReference>
<evidence type="ECO:0000259" key="2">
    <source>
        <dbReference type="Pfam" id="PF00675"/>
    </source>
</evidence>
<dbReference type="Pfam" id="PF05193">
    <property type="entry name" value="Peptidase_M16_C"/>
    <property type="match status" value="1"/>
</dbReference>
<dbReference type="RefSeq" id="WP_191188078.1">
    <property type="nucleotide sequence ID" value="NZ_JACWMY010000003.1"/>
</dbReference>
<dbReference type="EMBL" id="JACWMY010000003">
    <property type="protein sequence ID" value="MBD1363401.1"/>
    <property type="molecule type" value="Genomic_DNA"/>
</dbReference>
<dbReference type="InterPro" id="IPR011765">
    <property type="entry name" value="Pept_M16_N"/>
</dbReference>
<name>A0ABR7WM53_9SPHI</name>
<dbReference type="PANTHER" id="PTHR11851">
    <property type="entry name" value="METALLOPROTEASE"/>
    <property type="match status" value="1"/>
</dbReference>
<keyword evidence="5" id="KW-1185">Reference proteome</keyword>
<feature type="domain" description="Peptidase M16 C-terminal" evidence="3">
    <location>
        <begin position="167"/>
        <end position="340"/>
    </location>
</feature>
<reference evidence="4 5" key="1">
    <citation type="submission" date="2020-09" db="EMBL/GenBank/DDBJ databases">
        <title>Novel species of Mucilaginibacter isolated from a glacier on the Tibetan Plateau.</title>
        <authorList>
            <person name="Liu Q."/>
            <person name="Xin Y.-H."/>
        </authorList>
    </citation>
    <scope>NUCLEOTIDE SEQUENCE [LARGE SCALE GENOMIC DNA]</scope>
    <source>
        <strain evidence="4 5">ZT4R22</strain>
    </source>
</reference>
<dbReference type="Gene3D" id="3.30.830.10">
    <property type="entry name" value="Metalloenzyme, LuxS/M16 peptidase-like"/>
    <property type="match status" value="2"/>
</dbReference>
<feature type="domain" description="Peptidase M16 N-terminal" evidence="2">
    <location>
        <begin position="15"/>
        <end position="160"/>
    </location>
</feature>
<accession>A0ABR7WM53</accession>
<evidence type="ECO:0000256" key="1">
    <source>
        <dbReference type="ARBA" id="ARBA00007261"/>
    </source>
</evidence>
<evidence type="ECO:0000259" key="3">
    <source>
        <dbReference type="Pfam" id="PF05193"/>
    </source>
</evidence>
<organism evidence="4 5">
    <name type="scientific">Mucilaginibacter pankratovii</name>
    <dbReference type="NCBI Taxonomy" id="2772110"/>
    <lineage>
        <taxon>Bacteria</taxon>
        <taxon>Pseudomonadati</taxon>
        <taxon>Bacteroidota</taxon>
        <taxon>Sphingobacteriia</taxon>
        <taxon>Sphingobacteriales</taxon>
        <taxon>Sphingobacteriaceae</taxon>
        <taxon>Mucilaginibacter</taxon>
    </lineage>
</organism>
<dbReference type="Proteomes" id="UP000606600">
    <property type="component" value="Unassembled WGS sequence"/>
</dbReference>
<dbReference type="PANTHER" id="PTHR11851:SF49">
    <property type="entry name" value="MITOCHONDRIAL-PROCESSING PEPTIDASE SUBUNIT ALPHA"/>
    <property type="match status" value="1"/>
</dbReference>
<gene>
    <name evidence="4" type="ORF">IDJ77_06225</name>
</gene>
<protein>
    <submittedName>
        <fullName evidence="4">Insulinase family protein</fullName>
    </submittedName>
</protein>
<comment type="similarity">
    <text evidence="1">Belongs to the peptidase M16 family.</text>
</comment>